<keyword evidence="5" id="KW-1185">Reference proteome</keyword>
<evidence type="ECO:0000256" key="1">
    <source>
        <dbReference type="ARBA" id="ARBA00010515"/>
    </source>
</evidence>
<evidence type="ECO:0000313" key="5">
    <source>
        <dbReference type="Proteomes" id="UP001499974"/>
    </source>
</evidence>
<dbReference type="PANTHER" id="PTHR48081:SF8">
    <property type="entry name" value="ALPHA_BETA HYDROLASE FOLD-3 DOMAIN-CONTAINING PROTEIN-RELATED"/>
    <property type="match status" value="1"/>
</dbReference>
<dbReference type="PANTHER" id="PTHR48081">
    <property type="entry name" value="AB HYDROLASE SUPERFAMILY PROTEIN C4A8.06C"/>
    <property type="match status" value="1"/>
</dbReference>
<comment type="similarity">
    <text evidence="1">Belongs to the 'GDXG' lipolytic enzyme family.</text>
</comment>
<dbReference type="SUPFAM" id="SSF53474">
    <property type="entry name" value="alpha/beta-Hydrolases"/>
    <property type="match status" value="1"/>
</dbReference>
<dbReference type="RefSeq" id="WP_345522335.1">
    <property type="nucleotide sequence ID" value="NZ_BAABKM010000002.1"/>
</dbReference>
<dbReference type="EMBL" id="BAABKM010000002">
    <property type="protein sequence ID" value="GAA4710287.1"/>
    <property type="molecule type" value="Genomic_DNA"/>
</dbReference>
<organism evidence="4 5">
    <name type="scientific">Nocardioides conyzicola</name>
    <dbReference type="NCBI Taxonomy" id="1651781"/>
    <lineage>
        <taxon>Bacteria</taxon>
        <taxon>Bacillati</taxon>
        <taxon>Actinomycetota</taxon>
        <taxon>Actinomycetes</taxon>
        <taxon>Propionibacteriales</taxon>
        <taxon>Nocardioidaceae</taxon>
        <taxon>Nocardioides</taxon>
    </lineage>
</organism>
<dbReference type="InterPro" id="IPR013094">
    <property type="entry name" value="AB_hydrolase_3"/>
</dbReference>
<dbReference type="InterPro" id="IPR050300">
    <property type="entry name" value="GDXG_lipolytic_enzyme"/>
</dbReference>
<keyword evidence="2 4" id="KW-0378">Hydrolase</keyword>
<dbReference type="InterPro" id="IPR029058">
    <property type="entry name" value="AB_hydrolase_fold"/>
</dbReference>
<protein>
    <submittedName>
        <fullName evidence="4">Alpha/beta hydrolase</fullName>
    </submittedName>
</protein>
<evidence type="ECO:0000259" key="3">
    <source>
        <dbReference type="Pfam" id="PF07859"/>
    </source>
</evidence>
<accession>A0ABP8XKW4</accession>
<dbReference type="InterPro" id="IPR002168">
    <property type="entry name" value="Lipase_GDXG_HIS_AS"/>
</dbReference>
<gene>
    <name evidence="4" type="ORF">GCM10023349_31530</name>
</gene>
<evidence type="ECO:0000256" key="2">
    <source>
        <dbReference type="ARBA" id="ARBA00022801"/>
    </source>
</evidence>
<proteinExistence type="inferred from homology"/>
<feature type="domain" description="Alpha/beta hydrolase fold-3" evidence="3">
    <location>
        <begin position="81"/>
        <end position="286"/>
    </location>
</feature>
<dbReference type="GO" id="GO:0016787">
    <property type="term" value="F:hydrolase activity"/>
    <property type="evidence" value="ECO:0007669"/>
    <property type="project" value="UniProtKB-KW"/>
</dbReference>
<reference evidence="5" key="1">
    <citation type="journal article" date="2019" name="Int. J. Syst. Evol. Microbiol.">
        <title>The Global Catalogue of Microorganisms (GCM) 10K type strain sequencing project: providing services to taxonomists for standard genome sequencing and annotation.</title>
        <authorList>
            <consortium name="The Broad Institute Genomics Platform"/>
            <consortium name="The Broad Institute Genome Sequencing Center for Infectious Disease"/>
            <person name="Wu L."/>
            <person name="Ma J."/>
        </authorList>
    </citation>
    <scope>NUCLEOTIDE SEQUENCE [LARGE SCALE GENOMIC DNA]</scope>
    <source>
        <strain evidence="5">JCM 18531</strain>
    </source>
</reference>
<comment type="caution">
    <text evidence="4">The sequence shown here is derived from an EMBL/GenBank/DDBJ whole genome shotgun (WGS) entry which is preliminary data.</text>
</comment>
<sequence>MPVDPQIQGLLDFIASAGLPPMSQGTPETARAAFRALTVDSRPADSLPGVDAVEDITVPGGDGPRPARVYRPAVPGPLPTIVLLHGGGFVLGDLDTHDLTARTLANDCAAVVVSVDYRLAPEDPWPAGLEDAIAATRWASSTLSSLGGDSRLAVAGDSAGGNLSAAVAQAMRDEGVELAGQLLIYPVTDRRGSYPSHEENGTGYFLDLDTMMWFDEQYVGHLPDVDVTDPRLAPLHGDLEGLAPAVLVVAEFDPLRDDGLAYAAALSAAGVPVEVRTFDGMIHGFFDMGRHSPGAQAAVDETTALFRKVLHG</sequence>
<name>A0ABP8XKW4_9ACTN</name>
<dbReference type="PROSITE" id="PS01173">
    <property type="entry name" value="LIPASE_GDXG_HIS"/>
    <property type="match status" value="1"/>
</dbReference>
<dbReference type="Gene3D" id="3.40.50.1820">
    <property type="entry name" value="alpha/beta hydrolase"/>
    <property type="match status" value="1"/>
</dbReference>
<dbReference type="Pfam" id="PF07859">
    <property type="entry name" value="Abhydrolase_3"/>
    <property type="match status" value="1"/>
</dbReference>
<evidence type="ECO:0000313" key="4">
    <source>
        <dbReference type="EMBL" id="GAA4710287.1"/>
    </source>
</evidence>
<dbReference type="Proteomes" id="UP001499974">
    <property type="component" value="Unassembled WGS sequence"/>
</dbReference>